<dbReference type="EMBL" id="CM007652">
    <property type="protein sequence ID" value="ONI23499.1"/>
    <property type="molecule type" value="Genomic_DNA"/>
</dbReference>
<evidence type="ECO:0000313" key="2">
    <source>
        <dbReference type="Proteomes" id="UP000006882"/>
    </source>
</evidence>
<keyword evidence="2" id="KW-1185">Reference proteome</keyword>
<accession>A0A251QI75</accession>
<dbReference type="InterPro" id="IPR052402">
    <property type="entry name" value="ADCK_kinase"/>
</dbReference>
<name>A0A251QI75_PRUPE</name>
<evidence type="ECO:0000313" key="1">
    <source>
        <dbReference type="EMBL" id="ONI23499.1"/>
    </source>
</evidence>
<dbReference type="AlphaFoldDB" id="A0A251QI75"/>
<reference evidence="1 2" key="1">
    <citation type="journal article" date="2013" name="Nat. Genet.">
        <title>The high-quality draft genome of peach (Prunus persica) identifies unique patterns of genetic diversity, domestication and genome evolution.</title>
        <authorList>
            <consortium name="International Peach Genome Initiative"/>
            <person name="Verde I."/>
            <person name="Abbott A.G."/>
            <person name="Scalabrin S."/>
            <person name="Jung S."/>
            <person name="Shu S."/>
            <person name="Marroni F."/>
            <person name="Zhebentyayeva T."/>
            <person name="Dettori M.T."/>
            <person name="Grimwood J."/>
            <person name="Cattonaro F."/>
            <person name="Zuccolo A."/>
            <person name="Rossini L."/>
            <person name="Jenkins J."/>
            <person name="Vendramin E."/>
            <person name="Meisel L.A."/>
            <person name="Decroocq V."/>
            <person name="Sosinski B."/>
            <person name="Prochnik S."/>
            <person name="Mitros T."/>
            <person name="Policriti A."/>
            <person name="Cipriani G."/>
            <person name="Dondini L."/>
            <person name="Ficklin S."/>
            <person name="Goodstein D.M."/>
            <person name="Xuan P."/>
            <person name="Del Fabbro C."/>
            <person name="Aramini V."/>
            <person name="Copetti D."/>
            <person name="Gonzalez S."/>
            <person name="Horner D.S."/>
            <person name="Falchi R."/>
            <person name="Lucas S."/>
            <person name="Mica E."/>
            <person name="Maldonado J."/>
            <person name="Lazzari B."/>
            <person name="Bielenberg D."/>
            <person name="Pirona R."/>
            <person name="Miculan M."/>
            <person name="Barakat A."/>
            <person name="Testolin R."/>
            <person name="Stella A."/>
            <person name="Tartarini S."/>
            <person name="Tonutti P."/>
            <person name="Arus P."/>
            <person name="Orellana A."/>
            <person name="Wells C."/>
            <person name="Main D."/>
            <person name="Vizzotto G."/>
            <person name="Silva H."/>
            <person name="Salamini F."/>
            <person name="Schmutz J."/>
            <person name="Morgante M."/>
            <person name="Rokhsar D.S."/>
        </authorList>
    </citation>
    <scope>NUCLEOTIDE SEQUENCE [LARGE SCALE GENOMIC DNA]</scope>
    <source>
        <strain evidence="2">cv. Nemared</strain>
    </source>
</reference>
<dbReference type="PANTHER" id="PTHR45890">
    <property type="entry name" value="AARF DOMAIN CONTAINING KINASE 2 (PREDICTED)"/>
    <property type="match status" value="1"/>
</dbReference>
<dbReference type="PANTHER" id="PTHR45890:SF1">
    <property type="entry name" value="AARF DOMAIN CONTAINING KINASE 2"/>
    <property type="match status" value="1"/>
</dbReference>
<protein>
    <submittedName>
        <fullName evidence="1">Uncharacterized protein</fullName>
    </submittedName>
</protein>
<dbReference type="STRING" id="3760.A0A251QI75"/>
<dbReference type="Gramene" id="ONI23499">
    <property type="protein sequence ID" value="ONI23499"/>
    <property type="gene ID" value="PRUPE_2G191600"/>
</dbReference>
<proteinExistence type="predicted"/>
<organism evidence="1 2">
    <name type="scientific">Prunus persica</name>
    <name type="common">Peach</name>
    <name type="synonym">Amygdalus persica</name>
    <dbReference type="NCBI Taxonomy" id="3760"/>
    <lineage>
        <taxon>Eukaryota</taxon>
        <taxon>Viridiplantae</taxon>
        <taxon>Streptophyta</taxon>
        <taxon>Embryophyta</taxon>
        <taxon>Tracheophyta</taxon>
        <taxon>Spermatophyta</taxon>
        <taxon>Magnoliopsida</taxon>
        <taxon>eudicotyledons</taxon>
        <taxon>Gunneridae</taxon>
        <taxon>Pentapetalae</taxon>
        <taxon>rosids</taxon>
        <taxon>fabids</taxon>
        <taxon>Rosales</taxon>
        <taxon>Rosaceae</taxon>
        <taxon>Amygdaloideae</taxon>
        <taxon>Amygdaleae</taxon>
        <taxon>Prunus</taxon>
    </lineage>
</organism>
<sequence length="133" mass="15040">MQTWILKNIPVQVAQSKSSQKRLFKSRPHVIFLDLGMTAKLSKSDRVNLVEFFKAVALLRDGLTSAECTLRISKQHKCPDPKAFIEQGEAAFTFWGTPEGDQHILPLLEKFRRHRVNVDGNVSTHCHGSHFGS</sequence>
<gene>
    <name evidence="1" type="ORF">PRUPE_2G191600</name>
</gene>
<dbReference type="Proteomes" id="UP000006882">
    <property type="component" value="Chromosome G2"/>
</dbReference>